<feature type="transmembrane region" description="Helical" evidence="2">
    <location>
        <begin position="12"/>
        <end position="33"/>
    </location>
</feature>
<keyword evidence="2" id="KW-1133">Transmembrane helix</keyword>
<dbReference type="EMBL" id="BAAATD010000016">
    <property type="protein sequence ID" value="GAA2631291.1"/>
    <property type="molecule type" value="Genomic_DNA"/>
</dbReference>
<feature type="transmembrane region" description="Helical" evidence="2">
    <location>
        <begin position="181"/>
        <end position="198"/>
    </location>
</feature>
<keyword evidence="2" id="KW-0472">Membrane</keyword>
<feature type="transmembrane region" description="Helical" evidence="2">
    <location>
        <begin position="48"/>
        <end position="68"/>
    </location>
</feature>
<feature type="transmembrane region" description="Helical" evidence="2">
    <location>
        <begin position="75"/>
        <end position="95"/>
    </location>
</feature>
<dbReference type="Proteomes" id="UP001501509">
    <property type="component" value="Unassembled WGS sequence"/>
</dbReference>
<protein>
    <submittedName>
        <fullName evidence="3">Uncharacterized protein</fullName>
    </submittedName>
</protein>
<feature type="region of interest" description="Disordered" evidence="1">
    <location>
        <begin position="139"/>
        <end position="173"/>
    </location>
</feature>
<keyword evidence="2" id="KW-0812">Transmembrane</keyword>
<evidence type="ECO:0000256" key="1">
    <source>
        <dbReference type="SAM" id="MobiDB-lite"/>
    </source>
</evidence>
<evidence type="ECO:0000313" key="3">
    <source>
        <dbReference type="EMBL" id="GAA2631291.1"/>
    </source>
</evidence>
<organism evidence="3 4">
    <name type="scientific">Actinomadura fulvescens</name>
    <dbReference type="NCBI Taxonomy" id="46160"/>
    <lineage>
        <taxon>Bacteria</taxon>
        <taxon>Bacillati</taxon>
        <taxon>Actinomycetota</taxon>
        <taxon>Actinomycetes</taxon>
        <taxon>Streptosporangiales</taxon>
        <taxon>Thermomonosporaceae</taxon>
        <taxon>Actinomadura</taxon>
    </lineage>
</organism>
<evidence type="ECO:0000256" key="2">
    <source>
        <dbReference type="SAM" id="Phobius"/>
    </source>
</evidence>
<keyword evidence="4" id="KW-1185">Reference proteome</keyword>
<reference evidence="4" key="1">
    <citation type="journal article" date="2019" name="Int. J. Syst. Evol. Microbiol.">
        <title>The Global Catalogue of Microorganisms (GCM) 10K type strain sequencing project: providing services to taxonomists for standard genome sequencing and annotation.</title>
        <authorList>
            <consortium name="The Broad Institute Genomics Platform"/>
            <consortium name="The Broad Institute Genome Sequencing Center for Infectious Disease"/>
            <person name="Wu L."/>
            <person name="Ma J."/>
        </authorList>
    </citation>
    <scope>NUCLEOTIDE SEQUENCE [LARGE SCALE GENOMIC DNA]</scope>
    <source>
        <strain evidence="4">JCM 6833</strain>
    </source>
</reference>
<dbReference type="RefSeq" id="WP_344547877.1">
    <property type="nucleotide sequence ID" value="NZ_BAAATD010000016.1"/>
</dbReference>
<gene>
    <name evidence="3" type="ORF">GCM10010411_81690</name>
</gene>
<feature type="transmembrane region" description="Helical" evidence="2">
    <location>
        <begin position="204"/>
        <end position="222"/>
    </location>
</feature>
<feature type="compositionally biased region" description="Low complexity" evidence="1">
    <location>
        <begin position="160"/>
        <end position="170"/>
    </location>
</feature>
<proteinExistence type="predicted"/>
<feature type="transmembrane region" description="Helical" evidence="2">
    <location>
        <begin position="115"/>
        <end position="135"/>
    </location>
</feature>
<evidence type="ECO:0000313" key="4">
    <source>
        <dbReference type="Proteomes" id="UP001501509"/>
    </source>
</evidence>
<comment type="caution">
    <text evidence="3">The sequence shown here is derived from an EMBL/GenBank/DDBJ whole genome shotgun (WGS) entry which is preliminary data.</text>
</comment>
<accession>A0ABP6CYH5</accession>
<name>A0ABP6CYH5_9ACTN</name>
<sequence length="232" mass="24926">MASVRPTWTRVVWPLLVVVDVLLVAVFAVTAAIDPEHVLNMEGVDIEAFQGLVPFIVVVVLRSMTLLAERRLLPVARGGLVLAGRLAALLGFFYSGRWMYERAYGRWYEVVLGGTIGYALVGVLGIGLATLIYNLSRMRQTERPRNTPPPSDTATRDLRPSASRPAGAPATRRRQLTKDSLFGLVGVFMGVTGLAMGVTNVARIGLAVLVGAASVAGLALLLRTKDDSDEPS</sequence>